<dbReference type="InterPro" id="IPR045079">
    <property type="entry name" value="Oxoprolinase-like"/>
</dbReference>
<dbReference type="EMBL" id="JBBHKQ010000003">
    <property type="protein sequence ID" value="MEJ5902937.1"/>
    <property type="molecule type" value="Genomic_DNA"/>
</dbReference>
<evidence type="ECO:0000259" key="2">
    <source>
        <dbReference type="Pfam" id="PF05378"/>
    </source>
</evidence>
<comment type="caution">
    <text evidence="4">The sequence shown here is derived from an EMBL/GenBank/DDBJ whole genome shotgun (WGS) entry which is preliminary data.</text>
</comment>
<dbReference type="InterPro" id="IPR008040">
    <property type="entry name" value="Hydant_A_N"/>
</dbReference>
<organism evidence="4 5">
    <name type="scientific">Ochrobactrum teleogrylli</name>
    <dbReference type="NCBI Taxonomy" id="2479765"/>
    <lineage>
        <taxon>Bacteria</taxon>
        <taxon>Pseudomonadati</taxon>
        <taxon>Pseudomonadota</taxon>
        <taxon>Alphaproteobacteria</taxon>
        <taxon>Hyphomicrobiales</taxon>
        <taxon>Brucellaceae</taxon>
        <taxon>Brucella/Ochrobactrum group</taxon>
        <taxon>Ochrobactrum</taxon>
    </lineage>
</organism>
<dbReference type="RefSeq" id="WP_182506618.1">
    <property type="nucleotide sequence ID" value="NZ_JBBHKQ010000003.1"/>
</dbReference>
<feature type="domain" description="Hydantoinase/oxoprolinase N-terminal" evidence="2">
    <location>
        <begin position="7"/>
        <end position="184"/>
    </location>
</feature>
<protein>
    <submittedName>
        <fullName evidence="4">Hydantoinase/oxoprolinase family protein</fullName>
    </submittedName>
</protein>
<evidence type="ECO:0000313" key="5">
    <source>
        <dbReference type="Proteomes" id="UP001362311"/>
    </source>
</evidence>
<evidence type="ECO:0000313" key="4">
    <source>
        <dbReference type="EMBL" id="MEJ5902937.1"/>
    </source>
</evidence>
<dbReference type="Proteomes" id="UP001362311">
    <property type="component" value="Unassembled WGS sequence"/>
</dbReference>
<dbReference type="InterPro" id="IPR002821">
    <property type="entry name" value="Hydantoinase_A"/>
</dbReference>
<sequence>MSQKTIRVATDVGGTFTDLVCFETDHATGQFRITTAKSDTTPPNFEQGVLNVLDKGDVDPKTVDFLAHGTTVVINALTERKGVKVGLITTEGFRDSLEIARGNRPDFFNLNYEKPEPFVPRYLRRELSGRFDYHGTEMKSLDLSGLPAILDDFRAEGVEAIAVCFLHSYANPSHEQATIAEIARLWPEIATVASHQITREWREYERTNTTVMSAYVQPTAERYLSRLNDGLTGKGFDGSLFVMQSNCGVDSLESVKKIPITMVESGPASGFWGAAELGKLIGEPNVLALDIGGTTAKCSLIESGQVRIMTDYWIERDRTSAGYPIMVPVVDLVEIGNGGGSIAWVDDFGKLHVGPKSAGAMPGPAAYGRGGTNATTTDANLWLGRINRDYFCGGSVVADMAATEKALSEVGEKLGVSTDDVARGIVRIANNNMVNALKLVSLNRGFDPRDFTLVAFGGGGAMHAVALGTELGVKKVVIPAGASVFSAWGMMMSDLRRDYFVTKLADLNAGAAATIEALFAETEALAHQQFGEEGVEAAKVRFLRYGKFRYQNQEHTTEVLIEDAITDASLAAIEAAFHETYEREYTYRLDAPVELVGIHLVASAEVGKLKMQEKPLSATPASAAQKGQRKVDYALEGIHPAAIFDGEKLEPGMAFNGPAIIEDAGTTIVIHPGNRVEIDGFGNTHIHLKA</sequence>
<dbReference type="Pfam" id="PF01968">
    <property type="entry name" value="Hydantoinase_A"/>
    <property type="match status" value="1"/>
</dbReference>
<feature type="domain" description="Hydantoinase A/oxoprolinase" evidence="1">
    <location>
        <begin position="206"/>
        <end position="498"/>
    </location>
</feature>
<dbReference type="SUPFAM" id="SSF53067">
    <property type="entry name" value="Actin-like ATPase domain"/>
    <property type="match status" value="1"/>
</dbReference>
<dbReference type="Pfam" id="PF05378">
    <property type="entry name" value="Hydant_A_N"/>
    <property type="match status" value="1"/>
</dbReference>
<accession>A0ABD5K1Q8</accession>
<dbReference type="AlphaFoldDB" id="A0ABD5K1Q8"/>
<evidence type="ECO:0000259" key="3">
    <source>
        <dbReference type="Pfam" id="PF19278"/>
    </source>
</evidence>
<dbReference type="PANTHER" id="PTHR11365:SF23">
    <property type="entry name" value="HYPOTHETICAL 5-OXOPROLINASE (EUROFUNG)-RELATED"/>
    <property type="match status" value="1"/>
</dbReference>
<dbReference type="InterPro" id="IPR043129">
    <property type="entry name" value="ATPase_NBD"/>
</dbReference>
<dbReference type="InterPro" id="IPR049517">
    <property type="entry name" value="ACX-like_C"/>
</dbReference>
<proteinExistence type="predicted"/>
<dbReference type="Pfam" id="PF19278">
    <property type="entry name" value="Hydant_A_C"/>
    <property type="match status" value="1"/>
</dbReference>
<feature type="domain" description="Acetophenone carboxylase-like C-terminal" evidence="3">
    <location>
        <begin position="509"/>
        <end position="682"/>
    </location>
</feature>
<evidence type="ECO:0000259" key="1">
    <source>
        <dbReference type="Pfam" id="PF01968"/>
    </source>
</evidence>
<reference evidence="4 5" key="1">
    <citation type="submission" date="2024-03" db="EMBL/GenBank/DDBJ databases">
        <title>Reference genomes for the five species model microbial community.</title>
        <authorList>
            <person name="Padfield D."/>
        </authorList>
    </citation>
    <scope>NUCLEOTIDE SEQUENCE [LARGE SCALE GENOMIC DNA]</scope>
    <source>
        <strain evidence="4 5">AB1</strain>
    </source>
</reference>
<dbReference type="PANTHER" id="PTHR11365">
    <property type="entry name" value="5-OXOPROLINASE RELATED"/>
    <property type="match status" value="1"/>
</dbReference>
<gene>
    <name evidence="4" type="ORF">WIX40_22930</name>
</gene>
<name>A0ABD5K1Q8_9HYPH</name>